<dbReference type="PANTHER" id="PTHR45339">
    <property type="entry name" value="HYBRID SIGNAL TRANSDUCTION HISTIDINE KINASE J"/>
    <property type="match status" value="1"/>
</dbReference>
<dbReference type="Pfam" id="PF01590">
    <property type="entry name" value="GAF"/>
    <property type="match status" value="1"/>
</dbReference>
<feature type="modified residue" description="4-aspartylphosphate" evidence="15">
    <location>
        <position position="723"/>
    </location>
</feature>
<comment type="catalytic activity">
    <reaction evidence="1">
        <text>ATP + protein L-histidine = ADP + protein N-phospho-L-histidine.</text>
        <dbReference type="EC" id="2.7.13.3"/>
    </reaction>
</comment>
<dbReference type="SMART" id="SM00387">
    <property type="entry name" value="HATPase_c"/>
    <property type="match status" value="1"/>
</dbReference>
<keyword evidence="9" id="KW-0067">ATP-binding</keyword>
<dbReference type="InterPro" id="IPR003661">
    <property type="entry name" value="HisK_dim/P_dom"/>
</dbReference>
<dbReference type="FunFam" id="1.10.287.130:FF:000004">
    <property type="entry name" value="Ethylene receptor 1"/>
    <property type="match status" value="1"/>
</dbReference>
<feature type="transmembrane region" description="Helical" evidence="17">
    <location>
        <begin position="151"/>
        <end position="174"/>
    </location>
</feature>
<dbReference type="AlphaFoldDB" id="A0A6C2D359"/>
<dbReference type="PROSITE" id="PS50885">
    <property type="entry name" value="HAMP"/>
    <property type="match status" value="1"/>
</dbReference>
<dbReference type="PROSITE" id="PS50110">
    <property type="entry name" value="RESPONSE_REGULATORY"/>
    <property type="match status" value="1"/>
</dbReference>
<reference evidence="21 22" key="1">
    <citation type="submission" date="2019-01" db="EMBL/GenBank/DDBJ databases">
        <title>Zoogloea oleivorans genome sequencing and assembly.</title>
        <authorList>
            <person name="Tancsics A."/>
            <person name="Farkas M."/>
            <person name="Kriszt B."/>
            <person name="Maroti G."/>
            <person name="Horvath B."/>
        </authorList>
    </citation>
    <scope>NUCLEOTIDE SEQUENCE [LARGE SCALE GENOMIC DNA]</scope>
    <source>
        <strain evidence="21 22">Buc</strain>
    </source>
</reference>
<evidence type="ECO:0000256" key="14">
    <source>
        <dbReference type="ARBA" id="ARBA00070152"/>
    </source>
</evidence>
<dbReference type="EMBL" id="SDKK01000005">
    <property type="protein sequence ID" value="TYC60199.1"/>
    <property type="molecule type" value="Genomic_DNA"/>
</dbReference>
<proteinExistence type="predicted"/>
<dbReference type="SMART" id="SM00448">
    <property type="entry name" value="REC"/>
    <property type="match status" value="1"/>
</dbReference>
<dbReference type="GO" id="GO:0000155">
    <property type="term" value="F:phosphorelay sensor kinase activity"/>
    <property type="evidence" value="ECO:0007669"/>
    <property type="project" value="InterPro"/>
</dbReference>
<dbReference type="GO" id="GO:0016020">
    <property type="term" value="C:membrane"/>
    <property type="evidence" value="ECO:0007669"/>
    <property type="project" value="UniProtKB-SubCell"/>
</dbReference>
<dbReference type="SUPFAM" id="SSF52172">
    <property type="entry name" value="CheY-like"/>
    <property type="match status" value="1"/>
</dbReference>
<dbReference type="SMART" id="SM00304">
    <property type="entry name" value="HAMP"/>
    <property type="match status" value="1"/>
</dbReference>
<evidence type="ECO:0000256" key="3">
    <source>
        <dbReference type="ARBA" id="ARBA00012438"/>
    </source>
</evidence>
<keyword evidence="22" id="KW-1185">Reference proteome</keyword>
<evidence type="ECO:0000256" key="17">
    <source>
        <dbReference type="SAM" id="Phobius"/>
    </source>
</evidence>
<dbReference type="SMART" id="SM00388">
    <property type="entry name" value="HisKA"/>
    <property type="match status" value="1"/>
</dbReference>
<dbReference type="Pfam" id="PF02518">
    <property type="entry name" value="HATPase_c"/>
    <property type="match status" value="1"/>
</dbReference>
<comment type="subcellular location">
    <subcellularLocation>
        <location evidence="2">Membrane</location>
    </subcellularLocation>
</comment>
<dbReference type="Gene3D" id="3.40.50.2300">
    <property type="match status" value="1"/>
</dbReference>
<evidence type="ECO:0000256" key="8">
    <source>
        <dbReference type="ARBA" id="ARBA00022777"/>
    </source>
</evidence>
<keyword evidence="8" id="KW-0418">Kinase</keyword>
<dbReference type="CDD" id="cd00082">
    <property type="entry name" value="HisKA"/>
    <property type="match status" value="1"/>
</dbReference>
<dbReference type="GO" id="GO:0005524">
    <property type="term" value="F:ATP binding"/>
    <property type="evidence" value="ECO:0007669"/>
    <property type="project" value="UniProtKB-KW"/>
</dbReference>
<keyword evidence="12 17" id="KW-0472">Membrane</keyword>
<dbReference type="EC" id="2.7.13.3" evidence="3"/>
<dbReference type="FunFam" id="3.30.565.10:FF:000010">
    <property type="entry name" value="Sensor histidine kinase RcsC"/>
    <property type="match status" value="1"/>
</dbReference>
<evidence type="ECO:0000256" key="1">
    <source>
        <dbReference type="ARBA" id="ARBA00000085"/>
    </source>
</evidence>
<evidence type="ECO:0000256" key="9">
    <source>
        <dbReference type="ARBA" id="ARBA00022840"/>
    </source>
</evidence>
<evidence type="ECO:0000313" key="22">
    <source>
        <dbReference type="Proteomes" id="UP000389128"/>
    </source>
</evidence>
<dbReference type="OrthoDB" id="5519028at2"/>
<evidence type="ECO:0000259" key="19">
    <source>
        <dbReference type="PROSITE" id="PS50110"/>
    </source>
</evidence>
<organism evidence="21 22">
    <name type="scientific">Zoogloea oleivorans</name>
    <dbReference type="NCBI Taxonomy" id="1552750"/>
    <lineage>
        <taxon>Bacteria</taxon>
        <taxon>Pseudomonadati</taxon>
        <taxon>Pseudomonadota</taxon>
        <taxon>Betaproteobacteria</taxon>
        <taxon>Rhodocyclales</taxon>
        <taxon>Zoogloeaceae</taxon>
        <taxon>Zoogloea</taxon>
    </lineage>
</organism>
<evidence type="ECO:0000256" key="7">
    <source>
        <dbReference type="ARBA" id="ARBA00022741"/>
    </source>
</evidence>
<dbReference type="SMART" id="SM00065">
    <property type="entry name" value="GAF"/>
    <property type="match status" value="1"/>
</dbReference>
<sequence>MKFRTKTILGIALIEGVLLTILGLSVLGQLQSSNEAELERRIATTARLLSASVRDALIAYDLATLESVVSDILGTGDLAYVRVLDQQQRPLVMRGALPAGTFAPDNNIWNVTDGIYDREVMMNVSGQEFGRIQFGIDVAPLQALITKTRNWTLSISLLEILLVAVFSSILGTYLTRQLLLLRNASQTIASGNLSHDLEVIGNDELAETTAAFNHMVSQLRAEEAARTIHATRLQRQLSALRLLNDVTALAGLEPDTTLRRALKVATGHLQLEFGIISRIQGDEYRIVAQASPPDTLVDGASFPLGVTYCSETLARGDLLAIPDATTSEYAGHPCLRDFGLAAYIGIPIWVRGEIFGTLNFSSTTGRAVDFDNFDIEFVRLLSRWVGAFLDRMQTMAELQQGEISLREAKEEAESANRAKSAFLATMSHEIRTPMNGILGMAQLLMLPETRDSERLDYTRTILNSGHALLTLLNDILDLSKVEAGKLELESVAFDPAEILHEIKTLFNHAASAKGLEFELTWSGPGRQRYYGDPQRLRQMLANLIGNAVKFTAAGAIRIEAREIQRDADAAQLEFAVSDTGIGISPDKQAHLFKPFSQADSSTTRQFGGTGLGLSIVRSLAVHMKGEAGVESTPGKGSRFWFRIPARLAAVLANPLQAADSTQADADVSHFRGRVLVIEDNPTNRKVITALLGKQGLSVIVAENGLLGLETVMRGEAVDLVLMDIQMPVMDGYTATERIRQWETANHRAHLPIVALTADAFEEDRRRATRCGMDDFMTKPIDMAAMTALLARWLPPQPATVTAPDRQADASQAPDVEKIEALLGQLLPLLAHNKFNALGKFRELQHLVANTAVADRITEAGKPLAEMRFEQTYASLLDIAMTCKWSIKPE</sequence>
<evidence type="ECO:0000256" key="12">
    <source>
        <dbReference type="ARBA" id="ARBA00023136"/>
    </source>
</evidence>
<dbReference type="RefSeq" id="WP_148578289.1">
    <property type="nucleotide sequence ID" value="NZ_SDKK01000005.1"/>
</dbReference>
<evidence type="ECO:0000256" key="2">
    <source>
        <dbReference type="ARBA" id="ARBA00004370"/>
    </source>
</evidence>
<keyword evidence="16" id="KW-0175">Coiled coil</keyword>
<evidence type="ECO:0000256" key="15">
    <source>
        <dbReference type="PROSITE-ProRule" id="PRU00169"/>
    </source>
</evidence>
<evidence type="ECO:0000256" key="4">
    <source>
        <dbReference type="ARBA" id="ARBA00022553"/>
    </source>
</evidence>
<gene>
    <name evidence="21" type="ORF">ETQ85_06770</name>
</gene>
<dbReference type="Gene3D" id="6.10.340.10">
    <property type="match status" value="1"/>
</dbReference>
<evidence type="ECO:0000256" key="16">
    <source>
        <dbReference type="SAM" id="Coils"/>
    </source>
</evidence>
<dbReference type="InterPro" id="IPR004358">
    <property type="entry name" value="Sig_transdc_His_kin-like_C"/>
</dbReference>
<evidence type="ECO:0000256" key="13">
    <source>
        <dbReference type="ARBA" id="ARBA00058004"/>
    </source>
</evidence>
<comment type="caution">
    <text evidence="21">The sequence shown here is derived from an EMBL/GenBank/DDBJ whole genome shotgun (WGS) entry which is preliminary data.</text>
</comment>
<dbReference type="Gene3D" id="1.10.287.130">
    <property type="match status" value="1"/>
</dbReference>
<dbReference type="SUPFAM" id="SSF55874">
    <property type="entry name" value="ATPase domain of HSP90 chaperone/DNA topoisomerase II/histidine kinase"/>
    <property type="match status" value="1"/>
</dbReference>
<dbReference type="InterPro" id="IPR036097">
    <property type="entry name" value="HisK_dim/P_sf"/>
</dbReference>
<feature type="domain" description="Histidine kinase" evidence="18">
    <location>
        <begin position="425"/>
        <end position="647"/>
    </location>
</feature>
<feature type="domain" description="HAMP" evidence="20">
    <location>
        <begin position="172"/>
        <end position="224"/>
    </location>
</feature>
<dbReference type="Proteomes" id="UP000389128">
    <property type="component" value="Unassembled WGS sequence"/>
</dbReference>
<dbReference type="InterPro" id="IPR011006">
    <property type="entry name" value="CheY-like_superfamily"/>
</dbReference>
<keyword evidence="4 15" id="KW-0597">Phosphoprotein</keyword>
<keyword evidence="10 17" id="KW-1133">Transmembrane helix</keyword>
<dbReference type="InterPro" id="IPR003018">
    <property type="entry name" value="GAF"/>
</dbReference>
<dbReference type="Gene3D" id="3.30.565.10">
    <property type="entry name" value="Histidine kinase-like ATPase, C-terminal domain"/>
    <property type="match status" value="1"/>
</dbReference>
<evidence type="ECO:0000256" key="5">
    <source>
        <dbReference type="ARBA" id="ARBA00022679"/>
    </source>
</evidence>
<dbReference type="InterPro" id="IPR036890">
    <property type="entry name" value="HATPase_C_sf"/>
</dbReference>
<keyword evidence="6 17" id="KW-0812">Transmembrane</keyword>
<dbReference type="PANTHER" id="PTHR45339:SF1">
    <property type="entry name" value="HYBRID SIGNAL TRANSDUCTION HISTIDINE KINASE J"/>
    <property type="match status" value="1"/>
</dbReference>
<dbReference type="InterPro" id="IPR003594">
    <property type="entry name" value="HATPase_dom"/>
</dbReference>
<feature type="coiled-coil region" evidence="16">
    <location>
        <begin position="391"/>
        <end position="425"/>
    </location>
</feature>
<name>A0A6C2D359_9RHOO</name>
<dbReference type="InterPro" id="IPR001789">
    <property type="entry name" value="Sig_transdc_resp-reg_receiver"/>
</dbReference>
<dbReference type="InterPro" id="IPR003660">
    <property type="entry name" value="HAMP_dom"/>
</dbReference>
<dbReference type="Gene3D" id="3.30.450.40">
    <property type="match status" value="1"/>
</dbReference>
<protein>
    <recommendedName>
        <fullName evidence="14">Virulence sensor protein BvgS</fullName>
        <ecNumber evidence="3">2.7.13.3</ecNumber>
    </recommendedName>
</protein>
<accession>A0A6C2D359</accession>
<keyword evidence="5" id="KW-0808">Transferase</keyword>
<dbReference type="InterPro" id="IPR029016">
    <property type="entry name" value="GAF-like_dom_sf"/>
</dbReference>
<keyword evidence="11" id="KW-0902">Two-component regulatory system</keyword>
<keyword evidence="7" id="KW-0547">Nucleotide-binding</keyword>
<feature type="domain" description="Response regulatory" evidence="19">
    <location>
        <begin position="673"/>
        <end position="793"/>
    </location>
</feature>
<dbReference type="SUPFAM" id="SSF158472">
    <property type="entry name" value="HAMP domain-like"/>
    <property type="match status" value="1"/>
</dbReference>
<dbReference type="SUPFAM" id="SSF47384">
    <property type="entry name" value="Homodimeric domain of signal transducing histidine kinase"/>
    <property type="match status" value="1"/>
</dbReference>
<evidence type="ECO:0000313" key="21">
    <source>
        <dbReference type="EMBL" id="TYC60199.1"/>
    </source>
</evidence>
<dbReference type="CDD" id="cd06225">
    <property type="entry name" value="HAMP"/>
    <property type="match status" value="1"/>
</dbReference>
<dbReference type="Pfam" id="PF00512">
    <property type="entry name" value="HisKA"/>
    <property type="match status" value="1"/>
</dbReference>
<comment type="function">
    <text evidence="13">Member of the two-component regulatory system BvgS/BvgA. Phosphorylates BvgA via a four-step phosphorelay in response to environmental signals.</text>
</comment>
<evidence type="ECO:0000256" key="11">
    <source>
        <dbReference type="ARBA" id="ARBA00023012"/>
    </source>
</evidence>
<dbReference type="Pfam" id="PF00672">
    <property type="entry name" value="HAMP"/>
    <property type="match status" value="1"/>
</dbReference>
<dbReference type="SUPFAM" id="SSF55781">
    <property type="entry name" value="GAF domain-like"/>
    <property type="match status" value="1"/>
</dbReference>
<evidence type="ECO:0000259" key="20">
    <source>
        <dbReference type="PROSITE" id="PS50885"/>
    </source>
</evidence>
<evidence type="ECO:0000256" key="10">
    <source>
        <dbReference type="ARBA" id="ARBA00022989"/>
    </source>
</evidence>
<dbReference type="Pfam" id="PF00072">
    <property type="entry name" value="Response_reg"/>
    <property type="match status" value="1"/>
</dbReference>
<dbReference type="InterPro" id="IPR005467">
    <property type="entry name" value="His_kinase_dom"/>
</dbReference>
<dbReference type="PRINTS" id="PR00344">
    <property type="entry name" value="BCTRLSENSOR"/>
</dbReference>
<evidence type="ECO:0000259" key="18">
    <source>
        <dbReference type="PROSITE" id="PS50109"/>
    </source>
</evidence>
<evidence type="ECO:0000256" key="6">
    <source>
        <dbReference type="ARBA" id="ARBA00022692"/>
    </source>
</evidence>
<dbReference type="CDD" id="cd16922">
    <property type="entry name" value="HATPase_EvgS-ArcB-TorS-like"/>
    <property type="match status" value="1"/>
</dbReference>
<dbReference type="CDD" id="cd17546">
    <property type="entry name" value="REC_hyHK_CKI1_RcsC-like"/>
    <property type="match status" value="1"/>
</dbReference>
<dbReference type="PROSITE" id="PS50109">
    <property type="entry name" value="HIS_KIN"/>
    <property type="match status" value="1"/>
</dbReference>
<feature type="transmembrane region" description="Helical" evidence="17">
    <location>
        <begin position="7"/>
        <end position="28"/>
    </location>
</feature>